<proteinExistence type="predicted"/>
<organism evidence="2">
    <name type="scientific">marine sediment metagenome</name>
    <dbReference type="NCBI Taxonomy" id="412755"/>
    <lineage>
        <taxon>unclassified sequences</taxon>
        <taxon>metagenomes</taxon>
        <taxon>ecological metagenomes</taxon>
    </lineage>
</organism>
<protein>
    <submittedName>
        <fullName evidence="2">Uncharacterized protein</fullName>
    </submittedName>
</protein>
<name>X0SV95_9ZZZZ</name>
<comment type="caution">
    <text evidence="2">The sequence shown here is derived from an EMBL/GenBank/DDBJ whole genome shotgun (WGS) entry which is preliminary data.</text>
</comment>
<evidence type="ECO:0000256" key="1">
    <source>
        <dbReference type="SAM" id="Phobius"/>
    </source>
</evidence>
<dbReference type="AlphaFoldDB" id="X0SV95"/>
<dbReference type="EMBL" id="BARS01007208">
    <property type="protein sequence ID" value="GAF79857.1"/>
    <property type="molecule type" value="Genomic_DNA"/>
</dbReference>
<keyword evidence="1" id="KW-0472">Membrane</keyword>
<feature type="transmembrane region" description="Helical" evidence="1">
    <location>
        <begin position="12"/>
        <end position="32"/>
    </location>
</feature>
<sequence length="44" mass="4879">MNPEIKTAIDSFIIYVVPPASALIATYAAYLINKLRVKIKEKNG</sequence>
<accession>X0SV95</accession>
<keyword evidence="1" id="KW-0812">Transmembrane</keyword>
<evidence type="ECO:0000313" key="2">
    <source>
        <dbReference type="EMBL" id="GAF79857.1"/>
    </source>
</evidence>
<feature type="non-terminal residue" evidence="2">
    <location>
        <position position="44"/>
    </location>
</feature>
<gene>
    <name evidence="2" type="ORF">S01H1_13922</name>
</gene>
<keyword evidence="1" id="KW-1133">Transmembrane helix</keyword>
<reference evidence="2" key="1">
    <citation type="journal article" date="2014" name="Front. Microbiol.">
        <title>High frequency of phylogenetically diverse reductive dehalogenase-homologous genes in deep subseafloor sedimentary metagenomes.</title>
        <authorList>
            <person name="Kawai M."/>
            <person name="Futagami T."/>
            <person name="Toyoda A."/>
            <person name="Takaki Y."/>
            <person name="Nishi S."/>
            <person name="Hori S."/>
            <person name="Arai W."/>
            <person name="Tsubouchi T."/>
            <person name="Morono Y."/>
            <person name="Uchiyama I."/>
            <person name="Ito T."/>
            <person name="Fujiyama A."/>
            <person name="Inagaki F."/>
            <person name="Takami H."/>
        </authorList>
    </citation>
    <scope>NUCLEOTIDE SEQUENCE</scope>
    <source>
        <strain evidence="2">Expedition CK06-06</strain>
    </source>
</reference>